<dbReference type="InterPro" id="IPR023137">
    <property type="entry name" value="BrxA_sf"/>
</dbReference>
<comment type="caution">
    <text evidence="1">The sequence shown here is derived from an EMBL/GenBank/DDBJ whole genome shotgun (WGS) entry which is preliminary data.</text>
</comment>
<dbReference type="EMBL" id="QGTR01000001">
    <property type="protein sequence ID" value="PWW03817.1"/>
    <property type="molecule type" value="Genomic_DNA"/>
</dbReference>
<accession>A0A317PS87</accession>
<proteinExistence type="predicted"/>
<dbReference type="AlphaFoldDB" id="A0A317PS87"/>
<dbReference type="InterPro" id="IPR014948">
    <property type="entry name" value="BrxA"/>
</dbReference>
<keyword evidence="2" id="KW-1185">Reference proteome</keyword>
<dbReference type="Pfam" id="PF08849">
    <property type="entry name" value="BrxA"/>
    <property type="match status" value="1"/>
</dbReference>
<organism evidence="1 2">
    <name type="scientific">Hoeflea marina</name>
    <dbReference type="NCBI Taxonomy" id="274592"/>
    <lineage>
        <taxon>Bacteria</taxon>
        <taxon>Pseudomonadati</taxon>
        <taxon>Pseudomonadota</taxon>
        <taxon>Alphaproteobacteria</taxon>
        <taxon>Hyphomicrobiales</taxon>
        <taxon>Rhizobiaceae</taxon>
        <taxon>Hoeflea</taxon>
    </lineage>
</organism>
<reference evidence="1 2" key="1">
    <citation type="submission" date="2018-05" db="EMBL/GenBank/DDBJ databases">
        <title>Genomic Encyclopedia of Type Strains, Phase IV (KMG-IV): sequencing the most valuable type-strain genomes for metagenomic binning, comparative biology and taxonomic classification.</title>
        <authorList>
            <person name="Goeker M."/>
        </authorList>
    </citation>
    <scope>NUCLEOTIDE SEQUENCE [LARGE SCALE GENOMIC DNA]</scope>
    <source>
        <strain evidence="1 2">DSM 16791</strain>
    </source>
</reference>
<gene>
    <name evidence="1" type="ORF">DFR52_101505</name>
</gene>
<dbReference type="Gene3D" id="1.10.3540.10">
    <property type="entry name" value="uncharacterized protein from magnetospirillum magneticum domain"/>
    <property type="match status" value="1"/>
</dbReference>
<dbReference type="Proteomes" id="UP000246352">
    <property type="component" value="Unassembled WGS sequence"/>
</dbReference>
<dbReference type="OrthoDB" id="981635at2"/>
<sequence>MVSVARNPGYLMSFSTGGLLINESVELARLHREGEAWDLTLARAMQDGLASLPKAASNRRTLREIRNRIACLSAAEREFLTDLADRQEQHALLWVAACRAYRFVREFAVEVLGERYLSWRLDLGQQAFEVQFAAKAEWDEGLAAISPSTRRKLGQVLYRMMREAGLLSADGRIQTVYLSPRLKSLIVEGDPDGLEVFPGGDTG</sequence>
<evidence type="ECO:0000313" key="1">
    <source>
        <dbReference type="EMBL" id="PWW03817.1"/>
    </source>
</evidence>
<name>A0A317PS87_9HYPH</name>
<protein>
    <submittedName>
        <fullName evidence="1">Putative inner membrane protein DUF1819</fullName>
    </submittedName>
</protein>
<evidence type="ECO:0000313" key="2">
    <source>
        <dbReference type="Proteomes" id="UP000246352"/>
    </source>
</evidence>